<name>A0AAD7ZZE2_DIPPU</name>
<evidence type="ECO:0008006" key="14">
    <source>
        <dbReference type="Google" id="ProtNLM"/>
    </source>
</evidence>
<gene>
    <name evidence="12" type="ORF">L9F63_017337</name>
</gene>
<accession>A0AAD7ZZE2</accession>
<dbReference type="PANTHER" id="PTHR11923">
    <property type="entry name" value="SCAVENGER RECEPTOR CLASS B TYPE-1 SR-B1"/>
    <property type="match status" value="1"/>
</dbReference>
<evidence type="ECO:0000256" key="6">
    <source>
        <dbReference type="ARBA" id="ARBA00023136"/>
    </source>
</evidence>
<dbReference type="Pfam" id="PF01130">
    <property type="entry name" value="CD36"/>
    <property type="match status" value="1"/>
</dbReference>
<keyword evidence="13" id="KW-1185">Reference proteome</keyword>
<evidence type="ECO:0000256" key="3">
    <source>
        <dbReference type="ARBA" id="ARBA00022475"/>
    </source>
</evidence>
<dbReference type="PANTHER" id="PTHR11923:SF67">
    <property type="entry name" value="RE68569P"/>
    <property type="match status" value="1"/>
</dbReference>
<evidence type="ECO:0000256" key="11">
    <source>
        <dbReference type="SAM" id="Phobius"/>
    </source>
</evidence>
<keyword evidence="6 11" id="KW-0472">Membrane</keyword>
<evidence type="ECO:0000256" key="1">
    <source>
        <dbReference type="ARBA" id="ARBA00004651"/>
    </source>
</evidence>
<keyword evidence="7 10" id="KW-1015">Disulfide bond</keyword>
<keyword evidence="4 11" id="KW-0812">Transmembrane</keyword>
<evidence type="ECO:0000256" key="4">
    <source>
        <dbReference type="ARBA" id="ARBA00022692"/>
    </source>
</evidence>
<sequence length="577" mass="65749">MALGALSIASALFILLVNPYDFIFKLKVIFTPGGETYELWRKPPVDLYLRVWLFNVTNREAFMAGEEKLRVQEAGPYVYRELLEHTNVTFNNNGTMTTIPRHPLVWVPEMSNGTEEDILVLPNIALLSYSRSSGRIKDSSLGGGWGLNLLAQQTNEQPLVAMTAKEFMFGYESPLVKLGNKFLPSWINFDKLGLIDRMYNFEGDVATFFTGEKEVKQAGLIEKYRGFDYLPHWEGKHCQKLTGASDATKFPSLIDKNDTLYFYRKSVCRTMAAIFTGEVKNVQGLDAYRYKFPPNALDNGEIDPENKCFCRKGACLPKGLIDVHECYYGFPIAVSYPHFYEADQSLVDAVEGSNPDKERHESYFYIEPKSGLPLDVSFRFQINMYLGDISGVTRAARFKNMALPMLWTEIMMKNLPDDLNNRFILYLNILPVVEKVIMYAFFVAGVFFLLGSMSRVLFLNWDMQKKSADMDFSRGNTQELKRIHLDKIKNCESKPVTEKSKEVEAYYSSLLTTHIEEAVEEGSERERTLKSDVESNNTNTSLYEGLDNISCGSNDSAETFPPQYDLVTFLSLKEDIV</sequence>
<evidence type="ECO:0000256" key="8">
    <source>
        <dbReference type="ARBA" id="ARBA00023170"/>
    </source>
</evidence>
<dbReference type="GO" id="GO:0005737">
    <property type="term" value="C:cytoplasm"/>
    <property type="evidence" value="ECO:0007669"/>
    <property type="project" value="TreeGrafter"/>
</dbReference>
<evidence type="ECO:0000256" key="10">
    <source>
        <dbReference type="PIRSR" id="PIRSR605428-52"/>
    </source>
</evidence>
<organism evidence="12 13">
    <name type="scientific">Diploptera punctata</name>
    <name type="common">Pacific beetle cockroach</name>
    <dbReference type="NCBI Taxonomy" id="6984"/>
    <lineage>
        <taxon>Eukaryota</taxon>
        <taxon>Metazoa</taxon>
        <taxon>Ecdysozoa</taxon>
        <taxon>Arthropoda</taxon>
        <taxon>Hexapoda</taxon>
        <taxon>Insecta</taxon>
        <taxon>Pterygota</taxon>
        <taxon>Neoptera</taxon>
        <taxon>Polyneoptera</taxon>
        <taxon>Dictyoptera</taxon>
        <taxon>Blattodea</taxon>
        <taxon>Blaberoidea</taxon>
        <taxon>Blaberidae</taxon>
        <taxon>Diplopterinae</taxon>
        <taxon>Diploptera</taxon>
    </lineage>
</organism>
<dbReference type="PRINTS" id="PR01610">
    <property type="entry name" value="CD36ANTIGEN"/>
</dbReference>
<evidence type="ECO:0000313" key="13">
    <source>
        <dbReference type="Proteomes" id="UP001233999"/>
    </source>
</evidence>
<dbReference type="GO" id="GO:0005886">
    <property type="term" value="C:plasma membrane"/>
    <property type="evidence" value="ECO:0007669"/>
    <property type="project" value="UniProtKB-SubCell"/>
</dbReference>
<feature type="disulfide bond" evidence="10">
    <location>
        <begin position="310"/>
        <end position="315"/>
    </location>
</feature>
<proteinExistence type="inferred from homology"/>
<dbReference type="InterPro" id="IPR005428">
    <property type="entry name" value="CD36/SCARB1/SNMP1"/>
</dbReference>
<dbReference type="PRINTS" id="PR01609">
    <property type="entry name" value="CD36FAMILY"/>
</dbReference>
<evidence type="ECO:0000256" key="2">
    <source>
        <dbReference type="ARBA" id="ARBA00010532"/>
    </source>
</evidence>
<keyword evidence="5 11" id="KW-1133">Transmembrane helix</keyword>
<feature type="transmembrane region" description="Helical" evidence="11">
    <location>
        <begin position="436"/>
        <end position="458"/>
    </location>
</feature>
<evidence type="ECO:0000256" key="9">
    <source>
        <dbReference type="ARBA" id="ARBA00023180"/>
    </source>
</evidence>
<dbReference type="AlphaFoldDB" id="A0AAD7ZZE2"/>
<protein>
    <recommendedName>
        <fullName evidence="14">Scavenger receptor class B member 1</fullName>
    </recommendedName>
</protein>
<dbReference type="Proteomes" id="UP001233999">
    <property type="component" value="Unassembled WGS sequence"/>
</dbReference>
<keyword evidence="3" id="KW-1003">Cell membrane</keyword>
<keyword evidence="9" id="KW-0325">Glycoprotein</keyword>
<dbReference type="EMBL" id="JASPKZ010004938">
    <property type="protein sequence ID" value="KAJ9589476.1"/>
    <property type="molecule type" value="Genomic_DNA"/>
</dbReference>
<evidence type="ECO:0000313" key="12">
    <source>
        <dbReference type="EMBL" id="KAJ9589476.1"/>
    </source>
</evidence>
<dbReference type="InterPro" id="IPR002159">
    <property type="entry name" value="CD36_fam"/>
</dbReference>
<reference evidence="12" key="1">
    <citation type="journal article" date="2023" name="IScience">
        <title>Live-bearing cockroach genome reveals convergent evolutionary mechanisms linked to viviparity in insects and beyond.</title>
        <authorList>
            <person name="Fouks B."/>
            <person name="Harrison M.C."/>
            <person name="Mikhailova A.A."/>
            <person name="Marchal E."/>
            <person name="English S."/>
            <person name="Carruthers M."/>
            <person name="Jennings E.C."/>
            <person name="Chiamaka E.L."/>
            <person name="Frigard R.A."/>
            <person name="Pippel M."/>
            <person name="Attardo G.M."/>
            <person name="Benoit J.B."/>
            <person name="Bornberg-Bauer E."/>
            <person name="Tobe S.S."/>
        </authorList>
    </citation>
    <scope>NUCLEOTIDE SEQUENCE</scope>
    <source>
        <strain evidence="12">Stay&amp;Tobe</strain>
    </source>
</reference>
<dbReference type="GO" id="GO:0005044">
    <property type="term" value="F:scavenger receptor activity"/>
    <property type="evidence" value="ECO:0007669"/>
    <property type="project" value="TreeGrafter"/>
</dbReference>
<reference evidence="12" key="2">
    <citation type="submission" date="2023-05" db="EMBL/GenBank/DDBJ databases">
        <authorList>
            <person name="Fouks B."/>
        </authorList>
    </citation>
    <scope>NUCLEOTIDE SEQUENCE</scope>
    <source>
        <strain evidence="12">Stay&amp;Tobe</strain>
        <tissue evidence="12">Testes</tissue>
    </source>
</reference>
<evidence type="ECO:0000256" key="7">
    <source>
        <dbReference type="ARBA" id="ARBA00023157"/>
    </source>
</evidence>
<comment type="subcellular location">
    <subcellularLocation>
        <location evidence="1">Cell membrane</location>
        <topology evidence="1">Multi-pass membrane protein</topology>
    </subcellularLocation>
</comment>
<keyword evidence="8" id="KW-0675">Receptor</keyword>
<comment type="similarity">
    <text evidence="2">Belongs to the CD36 family.</text>
</comment>
<feature type="disulfide bond" evidence="10">
    <location>
        <begin position="238"/>
        <end position="308"/>
    </location>
</feature>
<comment type="caution">
    <text evidence="12">The sequence shown here is derived from an EMBL/GenBank/DDBJ whole genome shotgun (WGS) entry which is preliminary data.</text>
</comment>
<evidence type="ECO:0000256" key="5">
    <source>
        <dbReference type="ARBA" id="ARBA00022989"/>
    </source>
</evidence>
<feature type="disulfide bond" evidence="10">
    <location>
        <begin position="268"/>
        <end position="326"/>
    </location>
</feature>